<evidence type="ECO:0000313" key="3">
    <source>
        <dbReference type="Proteomes" id="UP000579605"/>
    </source>
</evidence>
<organism evidence="2 3">
    <name type="scientific">Actinopolymorpha rutila</name>
    <dbReference type="NCBI Taxonomy" id="446787"/>
    <lineage>
        <taxon>Bacteria</taxon>
        <taxon>Bacillati</taxon>
        <taxon>Actinomycetota</taxon>
        <taxon>Actinomycetes</taxon>
        <taxon>Propionibacteriales</taxon>
        <taxon>Actinopolymorphaceae</taxon>
        <taxon>Actinopolymorpha</taxon>
    </lineage>
</organism>
<keyword evidence="3" id="KW-1185">Reference proteome</keyword>
<protein>
    <recommendedName>
        <fullName evidence="1">GNAT-like C-terminal domain-containing protein</fullName>
    </recommendedName>
</protein>
<name>A0A852ZRR1_9ACTN</name>
<dbReference type="EMBL" id="JACBZH010000001">
    <property type="protein sequence ID" value="NYH91286.1"/>
    <property type="molecule type" value="Genomic_DNA"/>
</dbReference>
<sequence length="107" mass="12283">MGTPPAGGGWPALPPHTGSIGRHLLVWRASRSCPTFLRFQRRFQTFTDREQADWAPLEHLFHRRYEGNDVPAELLDELPRATTLQRAVVAHLRGGDHWYNQTGWIEV</sequence>
<evidence type="ECO:0000259" key="1">
    <source>
        <dbReference type="Pfam" id="PF18164"/>
    </source>
</evidence>
<feature type="domain" description="GNAT-like C-terminal" evidence="1">
    <location>
        <begin position="37"/>
        <end position="105"/>
    </location>
</feature>
<dbReference type="AlphaFoldDB" id="A0A852ZRR1"/>
<gene>
    <name evidence="2" type="ORF">F4554_003924</name>
</gene>
<accession>A0A852ZRR1</accession>
<dbReference type="Gene3D" id="3.40.630.120">
    <property type="match status" value="1"/>
</dbReference>
<reference evidence="2 3" key="1">
    <citation type="submission" date="2020-07" db="EMBL/GenBank/DDBJ databases">
        <title>Sequencing the genomes of 1000 actinobacteria strains.</title>
        <authorList>
            <person name="Klenk H.-P."/>
        </authorList>
    </citation>
    <scope>NUCLEOTIDE SEQUENCE [LARGE SCALE GENOMIC DNA]</scope>
    <source>
        <strain evidence="2 3">DSM 18448</strain>
    </source>
</reference>
<comment type="caution">
    <text evidence="2">The sequence shown here is derived from an EMBL/GenBank/DDBJ whole genome shotgun (WGS) entry which is preliminary data.</text>
</comment>
<dbReference type="InterPro" id="IPR041644">
    <property type="entry name" value="GNAT_C"/>
</dbReference>
<dbReference type="Pfam" id="PF18164">
    <property type="entry name" value="GNAT_C"/>
    <property type="match status" value="1"/>
</dbReference>
<dbReference type="Proteomes" id="UP000579605">
    <property type="component" value="Unassembled WGS sequence"/>
</dbReference>
<evidence type="ECO:0000313" key="2">
    <source>
        <dbReference type="EMBL" id="NYH91286.1"/>
    </source>
</evidence>
<proteinExistence type="predicted"/>